<feature type="transmembrane region" description="Helical" evidence="7">
    <location>
        <begin position="417"/>
        <end position="440"/>
    </location>
</feature>
<feature type="domain" description="Major facilitator superfamily (MFS) profile" evidence="8">
    <location>
        <begin position="7"/>
        <end position="444"/>
    </location>
</feature>
<dbReference type="InterPro" id="IPR011701">
    <property type="entry name" value="MFS"/>
</dbReference>
<evidence type="ECO:0000259" key="8">
    <source>
        <dbReference type="PROSITE" id="PS50850"/>
    </source>
</evidence>
<evidence type="ECO:0000256" key="2">
    <source>
        <dbReference type="ARBA" id="ARBA00022448"/>
    </source>
</evidence>
<comment type="subcellular location">
    <subcellularLocation>
        <location evidence="1">Cell membrane</location>
        <topology evidence="1">Multi-pass membrane protein</topology>
    </subcellularLocation>
</comment>
<keyword evidence="3" id="KW-1003">Cell membrane</keyword>
<dbReference type="Gene3D" id="1.20.1250.20">
    <property type="entry name" value="MFS general substrate transporter like domains"/>
    <property type="match status" value="1"/>
</dbReference>
<evidence type="ECO:0000256" key="3">
    <source>
        <dbReference type="ARBA" id="ARBA00022475"/>
    </source>
</evidence>
<feature type="transmembrane region" description="Helical" evidence="7">
    <location>
        <begin position="73"/>
        <end position="100"/>
    </location>
</feature>
<keyword evidence="2" id="KW-0813">Transport</keyword>
<dbReference type="Gene3D" id="1.20.1720.10">
    <property type="entry name" value="Multidrug resistance protein D"/>
    <property type="match status" value="1"/>
</dbReference>
<dbReference type="AlphaFoldDB" id="A0A1V0N3F4"/>
<dbReference type="Pfam" id="PF07690">
    <property type="entry name" value="MFS_1"/>
    <property type="match status" value="2"/>
</dbReference>
<keyword evidence="10" id="KW-1185">Reference proteome</keyword>
<feature type="transmembrane region" description="Helical" evidence="7">
    <location>
        <begin position="284"/>
        <end position="305"/>
    </location>
</feature>
<dbReference type="KEGG" id="fai:FAD_0778"/>
<dbReference type="GO" id="GO:0005886">
    <property type="term" value="C:plasma membrane"/>
    <property type="evidence" value="ECO:0007669"/>
    <property type="project" value="UniProtKB-SubCell"/>
</dbReference>
<feature type="transmembrane region" description="Helical" evidence="7">
    <location>
        <begin position="192"/>
        <end position="209"/>
    </location>
</feature>
<dbReference type="InterPro" id="IPR020846">
    <property type="entry name" value="MFS_dom"/>
</dbReference>
<dbReference type="PROSITE" id="PS50850">
    <property type="entry name" value="MFS"/>
    <property type="match status" value="1"/>
</dbReference>
<organism evidence="9 10">
    <name type="scientific">Ferroplasma acidiphilum</name>
    <dbReference type="NCBI Taxonomy" id="74969"/>
    <lineage>
        <taxon>Archaea</taxon>
        <taxon>Methanobacteriati</taxon>
        <taxon>Thermoplasmatota</taxon>
        <taxon>Thermoplasmata</taxon>
        <taxon>Thermoplasmatales</taxon>
        <taxon>Ferroplasmaceae</taxon>
        <taxon>Ferroplasma</taxon>
    </lineage>
</organism>
<dbReference type="CDD" id="cd17321">
    <property type="entry name" value="MFS_MMR_MDR_like"/>
    <property type="match status" value="1"/>
</dbReference>
<feature type="transmembrane region" description="Helical" evidence="7">
    <location>
        <begin position="160"/>
        <end position="180"/>
    </location>
</feature>
<gene>
    <name evidence="9" type="ORF">FAD_0778</name>
</gene>
<evidence type="ECO:0000256" key="4">
    <source>
        <dbReference type="ARBA" id="ARBA00022692"/>
    </source>
</evidence>
<evidence type="ECO:0000256" key="6">
    <source>
        <dbReference type="ARBA" id="ARBA00023136"/>
    </source>
</evidence>
<dbReference type="PANTHER" id="PTHR42718:SF46">
    <property type="entry name" value="BLR6921 PROTEIN"/>
    <property type="match status" value="1"/>
</dbReference>
<dbReference type="GO" id="GO:0022857">
    <property type="term" value="F:transmembrane transporter activity"/>
    <property type="evidence" value="ECO:0007669"/>
    <property type="project" value="InterPro"/>
</dbReference>
<evidence type="ECO:0000256" key="5">
    <source>
        <dbReference type="ARBA" id="ARBA00022989"/>
    </source>
</evidence>
<keyword evidence="6 7" id="KW-0472">Membrane</keyword>
<dbReference type="SUPFAM" id="SSF103473">
    <property type="entry name" value="MFS general substrate transporter"/>
    <property type="match status" value="1"/>
</dbReference>
<dbReference type="EMBL" id="CP015363">
    <property type="protein sequence ID" value="ARD84682.1"/>
    <property type="molecule type" value="Genomic_DNA"/>
</dbReference>
<feature type="transmembrane region" description="Helical" evidence="7">
    <location>
        <begin position="314"/>
        <end position="333"/>
    </location>
</feature>
<sequence length="464" mass="51020">MDHRYGILTVTTLSTLMAAIDSTIVYLALPAMGQTFHSGISYLTLVVAAYIISTTVMLVPAIEITKRIGNRNFYIIGFSIFTVSSLIIAVSLNIAMVIIFRFVEGIGAGIMTSSDIPIILGAFRKGERGKAIGLNSIAWSIGTLIGPVLGGFLVAINWRYIFLINVPIGIGTMFAGYKIIKKDKVDKLPIKYKSTISMALFLIPLIMGIALINEYYLLIALIILPVFIYVQIKQPVIDRKLLGNIRFSLITLASFLESFVFFSVLFALSLYFQSDLGLSSIDTGLIIFTYPVASIVSSPIGGILYDRYRHPETIMAIGTILECVPVLIIGIYLKYIPELLLIAGFGGSFFWSPSTTMITDALGEKFRVQANNAMFILRNIGIITAISILPLFILHFSRINVSIGEIFVSKARIDISAGIGAYLVFTAIISLSSLIFIFVYHRRARSSNTMDTAGVVDLQHRTIK</sequence>
<accession>A0A1V0N3F4</accession>
<dbReference type="RefSeq" id="WP_081141956.1">
    <property type="nucleotide sequence ID" value="NZ_CP015363.1"/>
</dbReference>
<keyword evidence="5 7" id="KW-1133">Transmembrane helix</keyword>
<dbReference type="Proteomes" id="UP000192050">
    <property type="component" value="Chromosome"/>
</dbReference>
<evidence type="ECO:0000313" key="9">
    <source>
        <dbReference type="EMBL" id="ARD84682.1"/>
    </source>
</evidence>
<protein>
    <submittedName>
        <fullName evidence="9">Major facilitator superfamily multidrug efflux pump</fullName>
    </submittedName>
</protein>
<reference evidence="9 10" key="1">
    <citation type="submission" date="2011-10" db="EMBL/GenBank/DDBJ databases">
        <title>Metabolic and evolutionary patterns in the extreme acidophile Ferroplasma acidiphilum.</title>
        <authorList>
            <person name="Golyshina O.V."/>
            <person name="Kozyavkin S.A."/>
            <person name="Tatusov R.L."/>
            <person name="Slesarev A.I."/>
            <person name="Golyshin P.N."/>
        </authorList>
    </citation>
    <scope>NUCLEOTIDE SEQUENCE [LARGE SCALE GENOMIC DNA]</scope>
    <source>
        <strain evidence="10">Y</strain>
    </source>
</reference>
<feature type="transmembrane region" description="Helical" evidence="7">
    <location>
        <begin position="244"/>
        <end position="272"/>
    </location>
</feature>
<evidence type="ECO:0000313" key="10">
    <source>
        <dbReference type="Proteomes" id="UP000192050"/>
    </source>
</evidence>
<dbReference type="STRING" id="74969.FAD_0778"/>
<evidence type="ECO:0000256" key="7">
    <source>
        <dbReference type="SAM" id="Phobius"/>
    </source>
</evidence>
<evidence type="ECO:0000256" key="1">
    <source>
        <dbReference type="ARBA" id="ARBA00004651"/>
    </source>
</evidence>
<proteinExistence type="predicted"/>
<feature type="transmembrane region" description="Helical" evidence="7">
    <location>
        <begin position="7"/>
        <end position="28"/>
    </location>
</feature>
<feature type="transmembrane region" description="Helical" evidence="7">
    <location>
        <begin position="106"/>
        <end position="124"/>
    </location>
</feature>
<feature type="transmembrane region" description="Helical" evidence="7">
    <location>
        <begin position="375"/>
        <end position="397"/>
    </location>
</feature>
<dbReference type="PRINTS" id="PR01036">
    <property type="entry name" value="TCRTETB"/>
</dbReference>
<name>A0A1V0N3F4_9ARCH</name>
<feature type="transmembrane region" description="Helical" evidence="7">
    <location>
        <begin position="136"/>
        <end position="154"/>
    </location>
</feature>
<dbReference type="PANTHER" id="PTHR42718">
    <property type="entry name" value="MAJOR FACILITATOR SUPERFAMILY MULTIDRUG TRANSPORTER MFSC"/>
    <property type="match status" value="1"/>
</dbReference>
<keyword evidence="4 7" id="KW-0812">Transmembrane</keyword>
<dbReference type="InterPro" id="IPR036259">
    <property type="entry name" value="MFS_trans_sf"/>
</dbReference>
<dbReference type="OrthoDB" id="117970at2157"/>
<feature type="transmembrane region" description="Helical" evidence="7">
    <location>
        <begin position="215"/>
        <end position="232"/>
    </location>
</feature>
<feature type="transmembrane region" description="Helical" evidence="7">
    <location>
        <begin position="339"/>
        <end position="363"/>
    </location>
</feature>
<feature type="transmembrane region" description="Helical" evidence="7">
    <location>
        <begin position="40"/>
        <end position="61"/>
    </location>
</feature>
<dbReference type="GeneID" id="31676280"/>